<dbReference type="InterPro" id="IPR027417">
    <property type="entry name" value="P-loop_NTPase"/>
</dbReference>
<dbReference type="Gene3D" id="3.30.450.90">
    <property type="match status" value="1"/>
</dbReference>
<evidence type="ECO:0000313" key="5">
    <source>
        <dbReference type="EMBL" id="WOV88723.1"/>
    </source>
</evidence>
<dbReference type="SUPFAM" id="SSF160246">
    <property type="entry name" value="EspE N-terminal domain-like"/>
    <property type="match status" value="1"/>
</dbReference>
<dbReference type="InterPro" id="IPR037257">
    <property type="entry name" value="T2SS_E_N_sf"/>
</dbReference>
<evidence type="ECO:0000256" key="2">
    <source>
        <dbReference type="ARBA" id="ARBA00022741"/>
    </source>
</evidence>
<protein>
    <submittedName>
        <fullName evidence="5">ATPase, T2SS/T4P/T4SS family</fullName>
    </submittedName>
</protein>
<dbReference type="InterPro" id="IPR001482">
    <property type="entry name" value="T2SS/T4SS_dom"/>
</dbReference>
<dbReference type="PANTHER" id="PTHR30258">
    <property type="entry name" value="TYPE II SECRETION SYSTEM PROTEIN GSPE-RELATED"/>
    <property type="match status" value="1"/>
</dbReference>
<evidence type="ECO:0000256" key="1">
    <source>
        <dbReference type="ARBA" id="ARBA00006611"/>
    </source>
</evidence>
<dbReference type="EMBL" id="CP129118">
    <property type="protein sequence ID" value="WOV88723.1"/>
    <property type="molecule type" value="Genomic_DNA"/>
</dbReference>
<dbReference type="SUPFAM" id="SSF52540">
    <property type="entry name" value="P-loop containing nucleoside triphosphate hydrolases"/>
    <property type="match status" value="1"/>
</dbReference>
<dbReference type="Gene3D" id="3.40.50.300">
    <property type="entry name" value="P-loop containing nucleotide triphosphate hydrolases"/>
    <property type="match status" value="1"/>
</dbReference>
<dbReference type="Gene3D" id="3.30.300.160">
    <property type="entry name" value="Type II secretion system, protein E, N-terminal domain"/>
    <property type="match status" value="1"/>
</dbReference>
<dbReference type="RefSeq" id="WP_317970075.1">
    <property type="nucleotide sequence ID" value="NZ_CP129118.1"/>
</dbReference>
<evidence type="ECO:0000313" key="6">
    <source>
        <dbReference type="Proteomes" id="UP001303902"/>
    </source>
</evidence>
<comment type="similarity">
    <text evidence="1">Belongs to the GSP E family.</text>
</comment>
<proteinExistence type="inferred from homology"/>
<keyword evidence="2" id="KW-0547">Nucleotide-binding</keyword>
<dbReference type="SMART" id="SM00382">
    <property type="entry name" value="AAA"/>
    <property type="match status" value="1"/>
</dbReference>
<keyword evidence="6" id="KW-1185">Reference proteome</keyword>
<keyword evidence="3" id="KW-0067">ATP-binding</keyword>
<dbReference type="InterPro" id="IPR007831">
    <property type="entry name" value="T2SS_GspE_N"/>
</dbReference>
<dbReference type="CDD" id="cd01129">
    <property type="entry name" value="PulE-GspE-like"/>
    <property type="match status" value="1"/>
</dbReference>
<dbReference type="PROSITE" id="PS00662">
    <property type="entry name" value="T2SP_E"/>
    <property type="match status" value="1"/>
</dbReference>
<dbReference type="Pfam" id="PF00437">
    <property type="entry name" value="T2SSE"/>
    <property type="match status" value="1"/>
</dbReference>
<dbReference type="Proteomes" id="UP001303902">
    <property type="component" value="Chromosome"/>
</dbReference>
<dbReference type="InterPro" id="IPR003593">
    <property type="entry name" value="AAA+_ATPase"/>
</dbReference>
<organism evidence="5 6">
    <name type="scientific">Sporosarcina oncorhynchi</name>
    <dbReference type="NCBI Taxonomy" id="3056444"/>
    <lineage>
        <taxon>Bacteria</taxon>
        <taxon>Bacillati</taxon>
        <taxon>Bacillota</taxon>
        <taxon>Bacilli</taxon>
        <taxon>Bacillales</taxon>
        <taxon>Caryophanaceae</taxon>
        <taxon>Sporosarcina</taxon>
    </lineage>
</organism>
<feature type="domain" description="Bacterial type II secretion system protein E" evidence="4">
    <location>
        <begin position="371"/>
        <end position="385"/>
    </location>
</feature>
<accession>A0ABZ0L9S1</accession>
<dbReference type="PANTHER" id="PTHR30258:SF1">
    <property type="entry name" value="PROTEIN TRANSPORT PROTEIN HOFB HOMOLOG"/>
    <property type="match status" value="1"/>
</dbReference>
<evidence type="ECO:0000259" key="4">
    <source>
        <dbReference type="PROSITE" id="PS00662"/>
    </source>
</evidence>
<evidence type="ECO:0000256" key="3">
    <source>
        <dbReference type="ARBA" id="ARBA00022840"/>
    </source>
</evidence>
<sequence>MLKRKRIGDLLVESGVITDDQLQTALSEKESEEKIGDYLIRQNLLTEQQMIEVLEFQLGIPHIHLNQIPIESDVLKLVPEELAKRAFVMPLKRERNKLFVAMADPMDYFTIEEIRLATGYQVEPRISSKTDIMRTITKFYDLQQSMDAAIIGTLPTETEDDSELMDEDSPIVRLVNQIIANGVAQNASDIHFDPQEHELRVRYRVDGVLRNERSIPKHMQNVIIARVKILGNLNITENRVPQDGRIKTTVNLKPIDIRLSTLPTVYGEKIVMRILDMASTLNSVDKLAFSEKNLHSFKKMIKAPNGIVLVTGPTGSGKSSTLYAALSSLNTDEVNIITVEDPVEYQLEGVNQIHVREDVGLTFAAGLRSILRQDPDVVMIGEIRDLETAQIAVRASLTGHLVLSTLHTNSAVESIARLHDMGVEPFLLSSSLVGIVAQRLVRRVCRDCGYSFLPDEATCTFFEQNGIVVTELRRGKGCPSCNNTGFRGRIAIQEVLPVNRAIKNIMMSSMNTNDIRQQMKIDGVHSMLEDGLHKVAEGMTTLEEVMRVTTVE</sequence>
<name>A0ABZ0L9S1_9BACL</name>
<reference evidence="5 6" key="1">
    <citation type="submission" date="2023-06" db="EMBL/GenBank/DDBJ databases">
        <title>Sporosarcina sp. nov., isolated from Korean tranditional fermented seafood 'Jeotgal'.</title>
        <authorList>
            <person name="Yang A.I."/>
            <person name="Shin N.-R."/>
        </authorList>
    </citation>
    <scope>NUCLEOTIDE SEQUENCE [LARGE SCALE GENOMIC DNA]</scope>
    <source>
        <strain evidence="5 6">T2O-4</strain>
    </source>
</reference>
<dbReference type="Pfam" id="PF05157">
    <property type="entry name" value="MshEN"/>
    <property type="match status" value="1"/>
</dbReference>
<gene>
    <name evidence="5" type="ORF">QWT69_06345</name>
</gene>